<dbReference type="PANTHER" id="PTHR21258:SF55">
    <property type="entry name" value="FI23523P1"/>
    <property type="match status" value="1"/>
</dbReference>
<evidence type="ECO:0000313" key="2">
    <source>
        <dbReference type="EMBL" id="VDD95303.1"/>
    </source>
</evidence>
<sequence length="167" mass="18935">MGNCVSQGGQKEFLKSLRTSCFIFVSFQIFNDNKSLKNFFMIFIHFAGVLKVTDREILWPFLYLRRYGFTSGGVFFFESGRRCSTGEGLHTFQTYQSEVIFQDSASVNSAASDLARQSIVDNLRNACLYRTGRVPANSRIHPLQRYFSEGVVFDSLATSFVTYGASF</sequence>
<dbReference type="SMART" id="SM00310">
    <property type="entry name" value="PTBI"/>
    <property type="match status" value="1"/>
</dbReference>
<dbReference type="WBParaSite" id="EVEC_0001071101-mRNA-1">
    <property type="protein sequence ID" value="EVEC_0001071101-mRNA-1"/>
    <property type="gene ID" value="EVEC_0001071101"/>
</dbReference>
<reference evidence="2 3" key="2">
    <citation type="submission" date="2018-10" db="EMBL/GenBank/DDBJ databases">
        <authorList>
            <consortium name="Pathogen Informatics"/>
        </authorList>
    </citation>
    <scope>NUCLEOTIDE SEQUENCE [LARGE SCALE GENOMIC DNA]</scope>
</reference>
<evidence type="ECO:0000259" key="1">
    <source>
        <dbReference type="PROSITE" id="PS51064"/>
    </source>
</evidence>
<dbReference type="GO" id="GO:0005068">
    <property type="term" value="F:transmembrane receptor protein tyrosine kinase adaptor activity"/>
    <property type="evidence" value="ECO:0007669"/>
    <property type="project" value="TreeGrafter"/>
</dbReference>
<dbReference type="Pfam" id="PF02174">
    <property type="entry name" value="IRS"/>
    <property type="match status" value="1"/>
</dbReference>
<name>A0A0N4VIQ8_ENTVE</name>
<dbReference type="OrthoDB" id="6279276at2759"/>
<dbReference type="SUPFAM" id="SSF50729">
    <property type="entry name" value="PH domain-like"/>
    <property type="match status" value="1"/>
</dbReference>
<dbReference type="AlphaFoldDB" id="A0A0N4VIQ8"/>
<reference evidence="4" key="1">
    <citation type="submission" date="2017-02" db="UniProtKB">
        <authorList>
            <consortium name="WormBaseParasite"/>
        </authorList>
    </citation>
    <scope>IDENTIFICATION</scope>
</reference>
<dbReference type="InterPro" id="IPR011993">
    <property type="entry name" value="PH-like_dom_sf"/>
</dbReference>
<evidence type="ECO:0000313" key="4">
    <source>
        <dbReference type="WBParaSite" id="EVEC_0001071101-mRNA-1"/>
    </source>
</evidence>
<proteinExistence type="predicted"/>
<dbReference type="GO" id="GO:0005104">
    <property type="term" value="F:fibroblast growth factor receptor binding"/>
    <property type="evidence" value="ECO:0007669"/>
    <property type="project" value="TreeGrafter"/>
</dbReference>
<dbReference type="EMBL" id="UXUI01010500">
    <property type="protein sequence ID" value="VDD95303.1"/>
    <property type="molecule type" value="Genomic_DNA"/>
</dbReference>
<dbReference type="Gene3D" id="2.30.29.30">
    <property type="entry name" value="Pleckstrin-homology domain (PH domain)/Phosphotyrosine-binding domain (PTB)"/>
    <property type="match status" value="1"/>
</dbReference>
<dbReference type="GO" id="GO:0005737">
    <property type="term" value="C:cytoplasm"/>
    <property type="evidence" value="ECO:0007669"/>
    <property type="project" value="TreeGrafter"/>
</dbReference>
<gene>
    <name evidence="2" type="ORF">EVEC_LOCUS10054</name>
</gene>
<dbReference type="STRING" id="51028.A0A0N4VIQ8"/>
<feature type="domain" description="IRS-type PTB" evidence="1">
    <location>
        <begin position="14"/>
        <end position="118"/>
    </location>
</feature>
<accession>A0A0N4VIQ8</accession>
<dbReference type="GO" id="GO:0008543">
    <property type="term" value="P:fibroblast growth factor receptor signaling pathway"/>
    <property type="evidence" value="ECO:0007669"/>
    <property type="project" value="TreeGrafter"/>
</dbReference>
<organism evidence="4">
    <name type="scientific">Enterobius vermicularis</name>
    <name type="common">Human pinworm</name>
    <dbReference type="NCBI Taxonomy" id="51028"/>
    <lineage>
        <taxon>Eukaryota</taxon>
        <taxon>Metazoa</taxon>
        <taxon>Ecdysozoa</taxon>
        <taxon>Nematoda</taxon>
        <taxon>Chromadorea</taxon>
        <taxon>Rhabditida</taxon>
        <taxon>Spirurina</taxon>
        <taxon>Oxyuridomorpha</taxon>
        <taxon>Oxyuroidea</taxon>
        <taxon>Oxyuridae</taxon>
        <taxon>Enterobius</taxon>
    </lineage>
</organism>
<dbReference type="InterPro" id="IPR050996">
    <property type="entry name" value="Docking_Protein_DOK"/>
</dbReference>
<keyword evidence="3" id="KW-1185">Reference proteome</keyword>
<protein>
    <submittedName>
        <fullName evidence="4">IRS-type PTB domain-containing protein</fullName>
    </submittedName>
</protein>
<dbReference type="PROSITE" id="PS51064">
    <property type="entry name" value="IRS_PTB"/>
    <property type="match status" value="1"/>
</dbReference>
<dbReference type="Proteomes" id="UP000274131">
    <property type="component" value="Unassembled WGS sequence"/>
</dbReference>
<evidence type="ECO:0000313" key="3">
    <source>
        <dbReference type="Proteomes" id="UP000274131"/>
    </source>
</evidence>
<dbReference type="InterPro" id="IPR002404">
    <property type="entry name" value="IRS_PTB"/>
</dbReference>
<dbReference type="PANTHER" id="PTHR21258">
    <property type="entry name" value="DOCKING PROTEIN RELATED"/>
    <property type="match status" value="1"/>
</dbReference>
<dbReference type="SMART" id="SM01244">
    <property type="entry name" value="IRS"/>
    <property type="match status" value="1"/>
</dbReference>